<dbReference type="SUPFAM" id="SSF56399">
    <property type="entry name" value="ADP-ribosylation"/>
    <property type="match status" value="1"/>
</dbReference>
<dbReference type="InterPro" id="IPR050708">
    <property type="entry name" value="T6SS_VgrG/RHS"/>
</dbReference>
<protein>
    <recommendedName>
        <fullName evidence="5">RHS repeat-associated core domain-containing protein</fullName>
    </recommendedName>
</protein>
<keyword evidence="2" id="KW-1133">Transmembrane helix</keyword>
<reference evidence="4" key="1">
    <citation type="submission" date="2015-11" db="EMBL/GenBank/DDBJ databases">
        <authorList>
            <person name="Tobias N.J."/>
            <person name="Mishra B."/>
            <person name="Gupta D.K."/>
            <person name="Thines M."/>
            <person name="Stinear T.P."/>
            <person name="Bode H.B."/>
        </authorList>
    </citation>
    <scope>NUCLEOTIDE SEQUENCE [LARGE SCALE GENOMIC DNA]</scope>
    <source>
        <strain evidence="4">PB45.5</strain>
    </source>
</reference>
<dbReference type="RefSeq" id="WP_065388946.1">
    <property type="nucleotide sequence ID" value="NZ_CAWMQN010000012.1"/>
</dbReference>
<dbReference type="PATRIC" id="fig|29488.15.peg.451"/>
<keyword evidence="4" id="KW-1185">Reference proteome</keyword>
<feature type="region of interest" description="Disordered" evidence="1">
    <location>
        <begin position="206"/>
        <end position="230"/>
    </location>
</feature>
<accession>A0A1B8YMX8</accession>
<dbReference type="EMBL" id="LOIC01000012">
    <property type="protein sequence ID" value="OCA56492.1"/>
    <property type="molecule type" value="Genomic_DNA"/>
</dbReference>
<evidence type="ECO:0000256" key="1">
    <source>
        <dbReference type="SAM" id="MobiDB-lite"/>
    </source>
</evidence>
<evidence type="ECO:0000256" key="2">
    <source>
        <dbReference type="SAM" id="Phobius"/>
    </source>
</evidence>
<evidence type="ECO:0000313" key="4">
    <source>
        <dbReference type="Proteomes" id="UP000092665"/>
    </source>
</evidence>
<dbReference type="InterPro" id="IPR022385">
    <property type="entry name" value="Rhs_assc_core"/>
</dbReference>
<evidence type="ECO:0000313" key="3">
    <source>
        <dbReference type="EMBL" id="OCA56492.1"/>
    </source>
</evidence>
<keyword evidence="2" id="KW-0472">Membrane</keyword>
<dbReference type="NCBIfam" id="TIGR03696">
    <property type="entry name" value="Rhs_assc_core"/>
    <property type="match status" value="1"/>
</dbReference>
<proteinExistence type="predicted"/>
<dbReference type="Proteomes" id="UP000092665">
    <property type="component" value="Unassembled WGS sequence"/>
</dbReference>
<feature type="compositionally biased region" description="Polar residues" evidence="1">
    <location>
        <begin position="221"/>
        <end position="230"/>
    </location>
</feature>
<dbReference type="AlphaFoldDB" id="A0A1B8YMX8"/>
<comment type="caution">
    <text evidence="3">The sequence shown here is derived from an EMBL/GenBank/DDBJ whole genome shotgun (WGS) entry which is preliminary data.</text>
</comment>
<gene>
    <name evidence="3" type="ORF">Phpb_00399</name>
</gene>
<keyword evidence="2" id="KW-0812">Transmembrane</keyword>
<dbReference type="PANTHER" id="PTHR32305">
    <property type="match status" value="1"/>
</dbReference>
<organism evidence="3 4">
    <name type="scientific">Photorhabdus namnaonensis</name>
    <dbReference type="NCBI Taxonomy" id="1851568"/>
    <lineage>
        <taxon>Bacteria</taxon>
        <taxon>Pseudomonadati</taxon>
        <taxon>Pseudomonadota</taxon>
        <taxon>Gammaproteobacteria</taxon>
        <taxon>Enterobacterales</taxon>
        <taxon>Morganellaceae</taxon>
        <taxon>Photorhabdus</taxon>
    </lineage>
</organism>
<dbReference type="Pfam" id="PF15656">
    <property type="entry name" value="Tox-HDC"/>
    <property type="match status" value="1"/>
</dbReference>
<dbReference type="Gene3D" id="2.180.10.10">
    <property type="entry name" value="RHS repeat-associated core"/>
    <property type="match status" value="1"/>
</dbReference>
<dbReference type="PANTHER" id="PTHR32305:SF15">
    <property type="entry name" value="PROTEIN RHSA-RELATED"/>
    <property type="match status" value="1"/>
</dbReference>
<feature type="transmembrane region" description="Helical" evidence="2">
    <location>
        <begin position="113"/>
        <end position="139"/>
    </location>
</feature>
<sequence>MTFYHTGVDMMDSVLLSLESNNGQQQNVCYSPYGAIAQAPNNDLPGFNGERRDPISGTTHLGNGYRSYNPTLMRFNSPDSFSPFGSGGINPYAYCDGDPINNSDPSGHMSTKAAVGIGVGVFGLILGIFTFGASIAAAAAAETVTVSMGAAIVSSGLGIAASATSIASDALEDTDPHASEILGWVSLGLGITSAVASVTGSVSKTASSAGGDVRGPAFSKQGASPTVPQDLQNVVDPHVSIRSKRSINRRNHSGSSWHSISFAGKEIYGSDTPIGASDLDHPIRMIETDPNYNGKPILILTASHGDELGFNWDANINGRRRTDLHEISFFNEDRDDRKGSYNASKQMHIKDIRNSTYQDMKEFINSPDYNLILGYCFGRNDQALRFYTGAGPVTSYTYI</sequence>
<evidence type="ECO:0008006" key="5">
    <source>
        <dbReference type="Google" id="ProtNLM"/>
    </source>
</evidence>
<dbReference type="InterPro" id="IPR028897">
    <property type="entry name" value="Tox-HDC_dom"/>
</dbReference>
<name>A0A1B8YMX8_9GAMM</name>